<dbReference type="Pfam" id="PF13420">
    <property type="entry name" value="Acetyltransf_4"/>
    <property type="match status" value="1"/>
</dbReference>
<dbReference type="Gene3D" id="3.40.630.30">
    <property type="match status" value="1"/>
</dbReference>
<protein>
    <submittedName>
        <fullName evidence="2">GNAT family N-acetyltransferase</fullName>
    </submittedName>
</protein>
<reference evidence="2 3" key="1">
    <citation type="submission" date="2017-09" db="EMBL/GenBank/DDBJ databases">
        <title>Sphingomonas panjinensis sp.nov., isolated from oil-contaminated soil.</title>
        <authorList>
            <person name="Wang L."/>
            <person name="Chen L."/>
        </authorList>
    </citation>
    <scope>NUCLEOTIDE SEQUENCE [LARGE SCALE GENOMIC DNA]</scope>
    <source>
        <strain evidence="2 3">FW-11</strain>
    </source>
</reference>
<dbReference type="CDD" id="cd04301">
    <property type="entry name" value="NAT_SF"/>
    <property type="match status" value="1"/>
</dbReference>
<keyword evidence="3" id="KW-1185">Reference proteome</keyword>
<dbReference type="SUPFAM" id="SSF55729">
    <property type="entry name" value="Acyl-CoA N-acyltransferases (Nat)"/>
    <property type="match status" value="1"/>
</dbReference>
<dbReference type="RefSeq" id="WP_107967993.1">
    <property type="nucleotide sequence ID" value="NZ_NWBU01000009.1"/>
</dbReference>
<dbReference type="PANTHER" id="PTHR43072">
    <property type="entry name" value="N-ACETYLTRANSFERASE"/>
    <property type="match status" value="1"/>
</dbReference>
<dbReference type="GO" id="GO:0016747">
    <property type="term" value="F:acyltransferase activity, transferring groups other than amino-acyl groups"/>
    <property type="evidence" value="ECO:0007669"/>
    <property type="project" value="InterPro"/>
</dbReference>
<evidence type="ECO:0000313" key="2">
    <source>
        <dbReference type="EMBL" id="PTQ10932.1"/>
    </source>
</evidence>
<keyword evidence="2" id="KW-0808">Transferase</keyword>
<evidence type="ECO:0000259" key="1">
    <source>
        <dbReference type="PROSITE" id="PS51186"/>
    </source>
</evidence>
<dbReference type="EMBL" id="NWBU01000009">
    <property type="protein sequence ID" value="PTQ10932.1"/>
    <property type="molecule type" value="Genomic_DNA"/>
</dbReference>
<dbReference type="PANTHER" id="PTHR43072:SF8">
    <property type="entry name" value="ACYLTRANSFERASE FABY-RELATED"/>
    <property type="match status" value="1"/>
</dbReference>
<dbReference type="NCBIfam" id="NF040504">
    <property type="entry name" value="resist_ArsN1b"/>
    <property type="match status" value="1"/>
</dbReference>
<organism evidence="2 3">
    <name type="scientific">Sphingomonas oleivorans</name>
    <dbReference type="NCBI Taxonomy" id="1735121"/>
    <lineage>
        <taxon>Bacteria</taxon>
        <taxon>Pseudomonadati</taxon>
        <taxon>Pseudomonadota</taxon>
        <taxon>Alphaproteobacteria</taxon>
        <taxon>Sphingomonadales</taxon>
        <taxon>Sphingomonadaceae</taxon>
        <taxon>Sphingomonas</taxon>
    </lineage>
</organism>
<dbReference type="Proteomes" id="UP000244162">
    <property type="component" value="Unassembled WGS sequence"/>
</dbReference>
<dbReference type="AlphaFoldDB" id="A0A2T5FXT5"/>
<dbReference type="PROSITE" id="PS51186">
    <property type="entry name" value="GNAT"/>
    <property type="match status" value="1"/>
</dbReference>
<dbReference type="InterPro" id="IPR000182">
    <property type="entry name" value="GNAT_dom"/>
</dbReference>
<dbReference type="OrthoDB" id="5459937at2"/>
<comment type="caution">
    <text evidence="2">The sequence shown here is derived from an EMBL/GenBank/DDBJ whole genome shotgun (WGS) entry which is preliminary data.</text>
</comment>
<dbReference type="InterPro" id="IPR016181">
    <property type="entry name" value="Acyl_CoA_acyltransferase"/>
</dbReference>
<gene>
    <name evidence="2" type="ORF">CLG96_11175</name>
</gene>
<sequence>MSFRIRAVTPDDAGAIAAIYAPYVEDTAITFELAPAPDAAEMRRRIASIAGRFPYLVAEQDGALLGYAYAGLYRTRPAYRWVVETTVYVAMDAQRRGIGRALYAELLDRLKALGHVAAVGVIALPNAASVALHEALGFTHAGTQRAIGHKLSQWYDVGFWQVELAERIADPPLPLES</sequence>
<accession>A0A2T5FXT5</accession>
<name>A0A2T5FXT5_9SPHN</name>
<evidence type="ECO:0000313" key="3">
    <source>
        <dbReference type="Proteomes" id="UP000244162"/>
    </source>
</evidence>
<proteinExistence type="predicted"/>
<feature type="domain" description="N-acetyltransferase" evidence="1">
    <location>
        <begin position="3"/>
        <end position="169"/>
    </location>
</feature>